<keyword evidence="7" id="KW-0961">Cell wall biogenesis/degradation</keyword>
<comment type="subcellular location">
    <subcellularLocation>
        <location evidence="1">Secreted</location>
        <location evidence="1">Cell wall</location>
    </subcellularLocation>
</comment>
<organism evidence="11 12">
    <name type="scientific">Rhynchospora pubera</name>
    <dbReference type="NCBI Taxonomy" id="906938"/>
    <lineage>
        <taxon>Eukaryota</taxon>
        <taxon>Viridiplantae</taxon>
        <taxon>Streptophyta</taxon>
        <taxon>Embryophyta</taxon>
        <taxon>Tracheophyta</taxon>
        <taxon>Spermatophyta</taxon>
        <taxon>Magnoliopsida</taxon>
        <taxon>Liliopsida</taxon>
        <taxon>Poales</taxon>
        <taxon>Cyperaceae</taxon>
        <taxon>Cyperoideae</taxon>
        <taxon>Rhynchosporeae</taxon>
        <taxon>Rhynchospora</taxon>
    </lineage>
</organism>
<evidence type="ECO:0000256" key="9">
    <source>
        <dbReference type="RuleBase" id="RU361169"/>
    </source>
</evidence>
<dbReference type="Pfam" id="PF00295">
    <property type="entry name" value="Glyco_hydro_28"/>
    <property type="match status" value="1"/>
</dbReference>
<keyword evidence="4" id="KW-0964">Secreted</keyword>
<dbReference type="PANTHER" id="PTHR31375">
    <property type="match status" value="1"/>
</dbReference>
<dbReference type="EMBL" id="JAMFTS010000001">
    <property type="protein sequence ID" value="KAJ4810615.1"/>
    <property type="molecule type" value="Genomic_DNA"/>
</dbReference>
<evidence type="ECO:0000256" key="8">
    <source>
        <dbReference type="PROSITE-ProRule" id="PRU10052"/>
    </source>
</evidence>
<accession>A0AAV8H3R2</accession>
<evidence type="ECO:0000256" key="6">
    <source>
        <dbReference type="ARBA" id="ARBA00023295"/>
    </source>
</evidence>
<evidence type="ECO:0000313" key="11">
    <source>
        <dbReference type="EMBL" id="KAJ4810615.1"/>
    </source>
</evidence>
<evidence type="ECO:0000256" key="4">
    <source>
        <dbReference type="ARBA" id="ARBA00022525"/>
    </source>
</evidence>
<evidence type="ECO:0000256" key="2">
    <source>
        <dbReference type="ARBA" id="ARBA00008834"/>
    </source>
</evidence>
<dbReference type="GO" id="GO:0071555">
    <property type="term" value="P:cell wall organization"/>
    <property type="evidence" value="ECO:0007669"/>
    <property type="project" value="UniProtKB-KW"/>
</dbReference>
<dbReference type="SUPFAM" id="SSF51126">
    <property type="entry name" value="Pectin lyase-like"/>
    <property type="match status" value="1"/>
</dbReference>
<dbReference type="Proteomes" id="UP001140206">
    <property type="component" value="Chromosome 1"/>
</dbReference>
<feature type="chain" id="PRO_5043496621" evidence="10">
    <location>
        <begin position="20"/>
        <end position="484"/>
    </location>
</feature>
<evidence type="ECO:0000256" key="10">
    <source>
        <dbReference type="SAM" id="SignalP"/>
    </source>
</evidence>
<sequence length="484" mass="51979">MAFASITLLLMTSITLTFANTEAVQNNTKYVTYQERMQVVDNAISLAPNSGPASDSITNRPITHFIASESPASSPSIALSPTPVPFHSKLDGSNNVFDVRSNGAVGDGKTDDTKAFKAAWDLACNKTGQAKILVPKGSFLLNPTEFQGPCQNNLIFQVDGNIIAQEDPKSWPSGIDSWLVFNRVDGLTVQGGGFLDGKGENWWSCKSCNRPVALRFRSCKSLKLLGSGGSKLSVKNSPYFHVVIDQECQNVTVDSISIVSPSTSPNTDGIHIASKDIFIRNSNISNGDDCISLANGSENIQIDNLDCRDGHGISIGSLGKDNSEETVKNISVTNCYITNSQNGVRIKTWASGSGLVSNVKFDHIDMNEVSNPIIIDQFYCPHNNCNNNNGNSELLISDVTYSNIKGTYNTGTPAVYLNCSKKMPCLNITIVDVQLEGKTTVSSVCENASGCLGEKIQPQVTGLGKGSSQFLDYLSKKGVICTNT</sequence>
<gene>
    <name evidence="11" type="ORF">LUZ62_023181</name>
</gene>
<keyword evidence="6 9" id="KW-0326">Glycosidase</keyword>
<evidence type="ECO:0000256" key="5">
    <source>
        <dbReference type="ARBA" id="ARBA00022801"/>
    </source>
</evidence>
<dbReference type="GO" id="GO:0004650">
    <property type="term" value="F:polygalacturonase activity"/>
    <property type="evidence" value="ECO:0007669"/>
    <property type="project" value="InterPro"/>
</dbReference>
<dbReference type="AlphaFoldDB" id="A0AAV8H3R2"/>
<keyword evidence="5 9" id="KW-0378">Hydrolase</keyword>
<keyword evidence="10" id="KW-0732">Signal</keyword>
<dbReference type="Gene3D" id="2.160.20.10">
    <property type="entry name" value="Single-stranded right-handed beta-helix, Pectin lyase-like"/>
    <property type="match status" value="1"/>
</dbReference>
<evidence type="ECO:0000256" key="3">
    <source>
        <dbReference type="ARBA" id="ARBA00022512"/>
    </source>
</evidence>
<dbReference type="PROSITE" id="PS00502">
    <property type="entry name" value="POLYGALACTURONASE"/>
    <property type="match status" value="1"/>
</dbReference>
<comment type="similarity">
    <text evidence="2 9">Belongs to the glycosyl hydrolase 28 family.</text>
</comment>
<evidence type="ECO:0000313" key="12">
    <source>
        <dbReference type="Proteomes" id="UP001140206"/>
    </source>
</evidence>
<dbReference type="InterPro" id="IPR011050">
    <property type="entry name" value="Pectin_lyase_fold/virulence"/>
</dbReference>
<dbReference type="GO" id="GO:0005975">
    <property type="term" value="P:carbohydrate metabolic process"/>
    <property type="evidence" value="ECO:0007669"/>
    <property type="project" value="InterPro"/>
</dbReference>
<keyword evidence="11" id="KW-0456">Lyase</keyword>
<name>A0AAV8H3R2_9POAL</name>
<keyword evidence="12" id="KW-1185">Reference proteome</keyword>
<evidence type="ECO:0000256" key="1">
    <source>
        <dbReference type="ARBA" id="ARBA00004191"/>
    </source>
</evidence>
<feature type="active site" evidence="8">
    <location>
        <position position="311"/>
    </location>
</feature>
<feature type="signal peptide" evidence="10">
    <location>
        <begin position="1"/>
        <end position="19"/>
    </location>
</feature>
<dbReference type="InterPro" id="IPR006626">
    <property type="entry name" value="PbH1"/>
</dbReference>
<dbReference type="GO" id="GO:0016829">
    <property type="term" value="F:lyase activity"/>
    <property type="evidence" value="ECO:0007669"/>
    <property type="project" value="UniProtKB-KW"/>
</dbReference>
<dbReference type="InterPro" id="IPR000743">
    <property type="entry name" value="Glyco_hydro_28"/>
</dbReference>
<reference evidence="11" key="1">
    <citation type="submission" date="2022-08" db="EMBL/GenBank/DDBJ databases">
        <authorList>
            <person name="Marques A."/>
        </authorList>
    </citation>
    <scope>NUCLEOTIDE SEQUENCE</scope>
    <source>
        <strain evidence="11">RhyPub2mFocal</strain>
        <tissue evidence="11">Leaves</tissue>
    </source>
</reference>
<keyword evidence="3" id="KW-0134">Cell wall</keyword>
<protein>
    <submittedName>
        <fullName evidence="11">Pectin lyase-like superfamily protein</fullName>
    </submittedName>
</protein>
<evidence type="ECO:0000256" key="7">
    <source>
        <dbReference type="ARBA" id="ARBA00023316"/>
    </source>
</evidence>
<comment type="caution">
    <text evidence="11">The sequence shown here is derived from an EMBL/GenBank/DDBJ whole genome shotgun (WGS) entry which is preliminary data.</text>
</comment>
<dbReference type="SMART" id="SM00710">
    <property type="entry name" value="PbH1"/>
    <property type="match status" value="4"/>
</dbReference>
<proteinExistence type="inferred from homology"/>
<dbReference type="InterPro" id="IPR012334">
    <property type="entry name" value="Pectin_lyas_fold"/>
</dbReference>